<name>A0A2I4KAM9_PINPS</name>
<dbReference type="CDD" id="cd00086">
    <property type="entry name" value="homeodomain"/>
    <property type="match status" value="1"/>
</dbReference>
<dbReference type="EMBL" id="KU962994">
    <property type="protein sequence ID" value="ANC94875.1"/>
    <property type="molecule type" value="mRNA"/>
</dbReference>
<evidence type="ECO:0000259" key="5">
    <source>
        <dbReference type="PROSITE" id="PS50071"/>
    </source>
</evidence>
<evidence type="ECO:0000256" key="1">
    <source>
        <dbReference type="ARBA" id="ARBA00004123"/>
    </source>
</evidence>
<keyword evidence="2 3" id="KW-0238">DNA-binding</keyword>
<keyword evidence="2 3" id="KW-0539">Nucleus</keyword>
<feature type="region of interest" description="Disordered" evidence="4">
    <location>
        <begin position="141"/>
        <end position="171"/>
    </location>
</feature>
<dbReference type="Pfam" id="PF00046">
    <property type="entry name" value="Homeodomain"/>
    <property type="match status" value="1"/>
</dbReference>
<dbReference type="SUPFAM" id="SSF46689">
    <property type="entry name" value="Homeodomain-like"/>
    <property type="match status" value="1"/>
</dbReference>
<dbReference type="SMART" id="SM00389">
    <property type="entry name" value="HOX"/>
    <property type="match status" value="1"/>
</dbReference>
<protein>
    <submittedName>
        <fullName evidence="6">WUSCHEL homeobox protein</fullName>
    </submittedName>
</protein>
<feature type="domain" description="Homeobox" evidence="5">
    <location>
        <begin position="79"/>
        <end position="144"/>
    </location>
</feature>
<dbReference type="GO" id="GO:0003700">
    <property type="term" value="F:DNA-binding transcription factor activity"/>
    <property type="evidence" value="ECO:0007669"/>
    <property type="project" value="InterPro"/>
</dbReference>
<evidence type="ECO:0000313" key="6">
    <source>
        <dbReference type="EMBL" id="ANC94875.1"/>
    </source>
</evidence>
<sequence>MEPEDAGADKNTGMDNLPHIRLPYQVMTTSQLETLRRQICVYSTICSQLVEMHKAMSQQASTSRERMLYDLPVSGQGFRPSARQRWAPSQTQLHILERLYDHGNCTPNKKKIKEITSELSQHGPISETNVYNWFQNRKARAKRKQQRLPQKEGESEVDTDGESSWEKKPKIDDEFNKEDAGYSEKNVDAFEKRHGIFLMGSAQTEAIPQIHERSYGMNNIGLRHADTDAQGFEKNYGVINQKTHANDQQQFNGTRENVSSSLLHFQTEADLNIDTSLERTGNAAIVSTENDQRGSRVMTVLLDGKQFEVPVGVVDVRRTFGDTAVLLDSHGHVVPTNDSGMTFHPLHGSESYTLLR</sequence>
<accession>A0A2I4KAM9</accession>
<organism evidence="6">
    <name type="scientific">Pinus pinaster</name>
    <name type="common">Maritime pine</name>
    <dbReference type="NCBI Taxonomy" id="71647"/>
    <lineage>
        <taxon>Eukaryota</taxon>
        <taxon>Viridiplantae</taxon>
        <taxon>Streptophyta</taxon>
        <taxon>Embryophyta</taxon>
        <taxon>Tracheophyta</taxon>
        <taxon>Spermatophyta</taxon>
        <taxon>Pinopsida</taxon>
        <taxon>Pinidae</taxon>
        <taxon>Conifers I</taxon>
        <taxon>Pinales</taxon>
        <taxon>Pinaceae</taxon>
        <taxon>Pinus</taxon>
        <taxon>Pinus subgen. Pinus</taxon>
    </lineage>
</organism>
<proteinExistence type="evidence at transcript level"/>
<reference evidence="6" key="1">
    <citation type="submission" date="2016-03" db="EMBL/GenBank/DDBJ databases">
        <title>Identification and analysis of the WUSCHEL-RELATED HOMEOBOX gene family in Pinus pinaster.</title>
        <authorList>
            <person name="Alvarez J.M."/>
            <person name="Canas R.A."/>
            <person name="Bueno N."/>
            <person name="Canovas F.M."/>
            <person name="Ordas R.J."/>
        </authorList>
    </citation>
    <scope>NUCLEOTIDE SEQUENCE</scope>
</reference>
<feature type="DNA-binding region" description="Homeobox" evidence="2">
    <location>
        <begin position="81"/>
        <end position="145"/>
    </location>
</feature>
<evidence type="ECO:0000256" key="3">
    <source>
        <dbReference type="RuleBase" id="RU000682"/>
    </source>
</evidence>
<dbReference type="InterPro" id="IPR009057">
    <property type="entry name" value="Homeodomain-like_sf"/>
</dbReference>
<dbReference type="InterPro" id="IPR044559">
    <property type="entry name" value="WOX13-like"/>
</dbReference>
<dbReference type="PANTHER" id="PTHR46777:SF5">
    <property type="entry name" value="WUSCHEL-RELATED HOMEOBOX 13"/>
    <property type="match status" value="1"/>
</dbReference>
<dbReference type="GO" id="GO:0003677">
    <property type="term" value="F:DNA binding"/>
    <property type="evidence" value="ECO:0007669"/>
    <property type="project" value="UniProtKB-UniRule"/>
</dbReference>
<dbReference type="GO" id="GO:0005634">
    <property type="term" value="C:nucleus"/>
    <property type="evidence" value="ECO:0007669"/>
    <property type="project" value="UniProtKB-SubCell"/>
</dbReference>
<dbReference type="InterPro" id="IPR001356">
    <property type="entry name" value="HD"/>
</dbReference>
<evidence type="ECO:0000256" key="2">
    <source>
        <dbReference type="PROSITE-ProRule" id="PRU00108"/>
    </source>
</evidence>
<evidence type="ECO:0000256" key="4">
    <source>
        <dbReference type="SAM" id="MobiDB-lite"/>
    </source>
</evidence>
<dbReference type="Gene3D" id="1.10.10.60">
    <property type="entry name" value="Homeodomain-like"/>
    <property type="match status" value="1"/>
</dbReference>
<dbReference type="PROSITE" id="PS50071">
    <property type="entry name" value="HOMEOBOX_2"/>
    <property type="match status" value="1"/>
</dbReference>
<comment type="subcellular location">
    <subcellularLocation>
        <location evidence="1 2 3">Nucleus</location>
    </subcellularLocation>
</comment>
<keyword evidence="2 3" id="KW-0371">Homeobox</keyword>
<gene>
    <name evidence="6" type="primary">WOX13</name>
</gene>
<dbReference type="PANTHER" id="PTHR46777">
    <property type="entry name" value="WUSCHEL-RELATED HOMEOBOX 13"/>
    <property type="match status" value="1"/>
</dbReference>
<dbReference type="AlphaFoldDB" id="A0A2I4KAM9"/>